<dbReference type="PANTHER" id="PTHR46462:SF3">
    <property type="entry name" value="UPSET, ISOFORM A"/>
    <property type="match status" value="1"/>
</dbReference>
<feature type="compositionally biased region" description="Polar residues" evidence="6">
    <location>
        <begin position="210"/>
        <end position="237"/>
    </location>
</feature>
<feature type="non-terminal residue" evidence="9">
    <location>
        <position position="1"/>
    </location>
</feature>
<dbReference type="PRINTS" id="PR01217">
    <property type="entry name" value="PRICHEXTENSN"/>
</dbReference>
<gene>
    <name evidence="9" type="ORF">g.20288</name>
</gene>
<dbReference type="SMART" id="SM00249">
    <property type="entry name" value="PHD"/>
    <property type="match status" value="1"/>
</dbReference>
<feature type="domain" description="SET" evidence="8">
    <location>
        <begin position="533"/>
        <end position="655"/>
    </location>
</feature>
<dbReference type="Gene3D" id="3.30.40.10">
    <property type="entry name" value="Zinc/RING finger domain, C3HC4 (zinc finger)"/>
    <property type="match status" value="1"/>
</dbReference>
<evidence type="ECO:0000313" key="9">
    <source>
        <dbReference type="EMBL" id="JAT17054.1"/>
    </source>
</evidence>
<dbReference type="SUPFAM" id="SSF57903">
    <property type="entry name" value="FYVE/PHD zinc finger"/>
    <property type="match status" value="1"/>
</dbReference>
<dbReference type="InterPro" id="IPR019786">
    <property type="entry name" value="Zinc_finger_PHD-type_CS"/>
</dbReference>
<protein>
    <recommendedName>
        <fullName evidence="10">SET domain-containing protein</fullName>
    </recommendedName>
</protein>
<keyword evidence="3" id="KW-0862">Zinc</keyword>
<keyword evidence="4" id="KW-0156">Chromatin regulator</keyword>
<dbReference type="PROSITE" id="PS50280">
    <property type="entry name" value="SET"/>
    <property type="match status" value="1"/>
</dbReference>
<dbReference type="CDD" id="cd15550">
    <property type="entry name" value="PHD_MLL5"/>
    <property type="match status" value="1"/>
</dbReference>
<dbReference type="PROSITE" id="PS50016">
    <property type="entry name" value="ZF_PHD_2"/>
    <property type="match status" value="1"/>
</dbReference>
<dbReference type="GO" id="GO:0008170">
    <property type="term" value="F:N-methyltransferase activity"/>
    <property type="evidence" value="ECO:0007669"/>
    <property type="project" value="UniProtKB-ARBA"/>
</dbReference>
<feature type="compositionally biased region" description="Basic residues" evidence="6">
    <location>
        <begin position="442"/>
        <end position="458"/>
    </location>
</feature>
<dbReference type="EMBL" id="GEBQ01022923">
    <property type="protein sequence ID" value="JAT17054.1"/>
    <property type="molecule type" value="Transcribed_RNA"/>
</dbReference>
<dbReference type="GO" id="GO:0008270">
    <property type="term" value="F:zinc ion binding"/>
    <property type="evidence" value="ECO:0007669"/>
    <property type="project" value="UniProtKB-KW"/>
</dbReference>
<evidence type="ECO:0000256" key="4">
    <source>
        <dbReference type="ARBA" id="ARBA00022853"/>
    </source>
</evidence>
<dbReference type="PANTHER" id="PTHR46462">
    <property type="entry name" value="UPSET, ISOFORM A"/>
    <property type="match status" value="1"/>
</dbReference>
<evidence type="ECO:0008006" key="10">
    <source>
        <dbReference type="Google" id="ProtNLM"/>
    </source>
</evidence>
<dbReference type="InterPro" id="IPR013083">
    <property type="entry name" value="Znf_RING/FYVE/PHD"/>
</dbReference>
<dbReference type="Gene3D" id="2.170.270.10">
    <property type="entry name" value="SET domain"/>
    <property type="match status" value="1"/>
</dbReference>
<feature type="compositionally biased region" description="Pro residues" evidence="6">
    <location>
        <begin position="760"/>
        <end position="799"/>
    </location>
</feature>
<feature type="compositionally biased region" description="Pro residues" evidence="6">
    <location>
        <begin position="722"/>
        <end position="736"/>
    </location>
</feature>
<dbReference type="Pfam" id="PF00856">
    <property type="entry name" value="SET"/>
    <property type="match status" value="1"/>
</dbReference>
<dbReference type="InterPro" id="IPR011011">
    <property type="entry name" value="Znf_FYVE_PHD"/>
</dbReference>
<evidence type="ECO:0000256" key="2">
    <source>
        <dbReference type="ARBA" id="ARBA00022771"/>
    </source>
</evidence>
<dbReference type="GO" id="GO:0070210">
    <property type="term" value="C:Rpd3L-Expanded complex"/>
    <property type="evidence" value="ECO:0007669"/>
    <property type="project" value="TreeGrafter"/>
</dbReference>
<keyword evidence="2 5" id="KW-0863">Zinc-finger</keyword>
<dbReference type="InterPro" id="IPR019787">
    <property type="entry name" value="Znf_PHD-finger"/>
</dbReference>
<dbReference type="InterPro" id="IPR001965">
    <property type="entry name" value="Znf_PHD"/>
</dbReference>
<keyword evidence="1" id="KW-0479">Metal-binding</keyword>
<dbReference type="GO" id="GO:0008757">
    <property type="term" value="F:S-adenosylmethionine-dependent methyltransferase activity"/>
    <property type="evidence" value="ECO:0007669"/>
    <property type="project" value="UniProtKB-ARBA"/>
</dbReference>
<dbReference type="Pfam" id="PF20826">
    <property type="entry name" value="PHD_5"/>
    <property type="match status" value="1"/>
</dbReference>
<dbReference type="SUPFAM" id="SSF82199">
    <property type="entry name" value="SET domain"/>
    <property type="match status" value="1"/>
</dbReference>
<feature type="region of interest" description="Disordered" evidence="6">
    <location>
        <begin position="270"/>
        <end position="309"/>
    </location>
</feature>
<evidence type="ECO:0000256" key="3">
    <source>
        <dbReference type="ARBA" id="ARBA00022833"/>
    </source>
</evidence>
<name>A0A1B6L0L9_9HEMI</name>
<dbReference type="CDD" id="cd10529">
    <property type="entry name" value="SET_SETD5-like"/>
    <property type="match status" value="1"/>
</dbReference>
<feature type="non-terminal residue" evidence="9">
    <location>
        <position position="1039"/>
    </location>
</feature>
<dbReference type="GO" id="GO:0008276">
    <property type="term" value="F:protein methyltransferase activity"/>
    <property type="evidence" value="ECO:0007669"/>
    <property type="project" value="UniProtKB-ARBA"/>
</dbReference>
<evidence type="ECO:0000256" key="6">
    <source>
        <dbReference type="SAM" id="MobiDB-lite"/>
    </source>
</evidence>
<dbReference type="AlphaFoldDB" id="A0A1B6L0L9"/>
<sequence length="1039" mass="113089">QARMVPRLVATSATIIPCGGNAPSKPLSIPVNNNQNSDEGMSLIVQLGTTNVGYTPTLTTAVVSSGTANRSVNFRPQPGVGQPPTGVAKHRLPMQINRQPQVNRALQQHTALPVRNIAALARPIAQPLASAAVTKPAPVQCAPSPTIAGRVLASPVKDSTLDDDLLEGVVEKRPKYHKHLPLNYQYVLQDHNYGAPPPPTPASPPKQLVNGVSTANGLTRSQPPATQPTSYVSNTFGANRMPKSVQPPTAPTTFNSTTMSNVFGIGTRVQAPAPPAEESDVESSDNEREPDPQGEETETANEGEENDDDSVTRCICDFQHDDGYMICCDKCSVWQHVDCMGIDRANIPDEYLCEKCQPRRIDKQKAIALQMRKKKELLDTSDSSSDTSSSSDTNVPVRKPNLPVNNRRRSEPAQRKNSTSGTKHRRESAKEVHLSTRNNRQTFRKKQAEKKPPVRRKSTQPPLSSPPLVVEKSSPVEKKPAMTGVEQLRQWIDSYEEAVTNHYSPELRARIASIKVNGIHSDLKLPSNLSTTPKVRVSLLPSGLKILLATVSISSNQPLVELRGKYMLCGSGPSNRPPRPAVPPPGPYIFHYKLPRDNTEVCVDARTYGNDARFVRRSCKPNAEMRHCIEKGALHLYLVTTKAIDKNGEIMIGLTPGLACGFCGEKCSAVPALVSPSDINSHKSLNGLISPNSTNNNNNNNTQISDKRRRGRRRTMSENLSPPKPPPKPTPKPTPKPQAASKVSPIPKPTPKVVPSVRVPTPPPRVPTPPPPEPVVERAPTPPPPPPPPAPPSPPPPAPTTRSAASNAARKPAPTTPKKEMTPENITTTTRQQKKEAADKKNKMTREERKMEAIMKAFERMEKDQARKQEAQARQTQRKDSTETDSKSIPVEPKDKEKDKEKTSDKEESVSNNRNSQRKRKFSASSKRKGRGRSQSTPQPVLRPRRTLRRSQPTRERTPDSGESSDESPVRSPTPPPPPAPASHDPAAAGLLVEFSKSYESPPHGQINTSSSSGETPPTPMSKTALLVAAAVGPLAPGF</sequence>
<feature type="region of interest" description="Disordered" evidence="6">
    <location>
        <begin position="375"/>
        <end position="481"/>
    </location>
</feature>
<evidence type="ECO:0000259" key="7">
    <source>
        <dbReference type="PROSITE" id="PS50016"/>
    </source>
</evidence>
<dbReference type="GO" id="GO:0034967">
    <property type="term" value="C:Set3 complex"/>
    <property type="evidence" value="ECO:0007669"/>
    <property type="project" value="TreeGrafter"/>
</dbReference>
<evidence type="ECO:0000256" key="5">
    <source>
        <dbReference type="PROSITE-ProRule" id="PRU00146"/>
    </source>
</evidence>
<dbReference type="GO" id="GO:0006325">
    <property type="term" value="P:chromatin organization"/>
    <property type="evidence" value="ECO:0007669"/>
    <property type="project" value="UniProtKB-KW"/>
</dbReference>
<feature type="compositionally biased region" description="Acidic residues" evidence="6">
    <location>
        <begin position="292"/>
        <end position="309"/>
    </location>
</feature>
<accession>A0A1B6L0L9</accession>
<evidence type="ECO:0000256" key="1">
    <source>
        <dbReference type="ARBA" id="ARBA00022723"/>
    </source>
</evidence>
<feature type="compositionally biased region" description="Pro residues" evidence="6">
    <location>
        <begin position="972"/>
        <end position="981"/>
    </location>
</feature>
<dbReference type="PROSITE" id="PS01359">
    <property type="entry name" value="ZF_PHD_1"/>
    <property type="match status" value="1"/>
</dbReference>
<feature type="compositionally biased region" description="Pro residues" evidence="6">
    <location>
        <begin position="195"/>
        <end position="204"/>
    </location>
</feature>
<evidence type="ECO:0000259" key="8">
    <source>
        <dbReference type="PROSITE" id="PS50280"/>
    </source>
</evidence>
<proteinExistence type="predicted"/>
<dbReference type="SMART" id="SM00317">
    <property type="entry name" value="SET"/>
    <property type="match status" value="1"/>
</dbReference>
<organism evidence="9">
    <name type="scientific">Graphocephala atropunctata</name>
    <dbReference type="NCBI Taxonomy" id="36148"/>
    <lineage>
        <taxon>Eukaryota</taxon>
        <taxon>Metazoa</taxon>
        <taxon>Ecdysozoa</taxon>
        <taxon>Arthropoda</taxon>
        <taxon>Hexapoda</taxon>
        <taxon>Insecta</taxon>
        <taxon>Pterygota</taxon>
        <taxon>Neoptera</taxon>
        <taxon>Paraneoptera</taxon>
        <taxon>Hemiptera</taxon>
        <taxon>Auchenorrhyncha</taxon>
        <taxon>Membracoidea</taxon>
        <taxon>Cicadellidae</taxon>
        <taxon>Cicadellinae</taxon>
        <taxon>Cicadellini</taxon>
        <taxon>Graphocephala</taxon>
    </lineage>
</organism>
<dbReference type="GO" id="GO:0006355">
    <property type="term" value="P:regulation of DNA-templated transcription"/>
    <property type="evidence" value="ECO:0007669"/>
    <property type="project" value="TreeGrafter"/>
</dbReference>
<feature type="region of interest" description="Disordered" evidence="6">
    <location>
        <begin position="192"/>
        <end position="254"/>
    </location>
</feature>
<feature type="compositionally biased region" description="Basic residues" evidence="6">
    <location>
        <begin position="916"/>
        <end position="932"/>
    </location>
</feature>
<feature type="compositionally biased region" description="Low complexity" evidence="6">
    <location>
        <begin position="1009"/>
        <end position="1022"/>
    </location>
</feature>
<feature type="domain" description="PHD-type" evidence="7">
    <location>
        <begin position="311"/>
        <end position="359"/>
    </location>
</feature>
<dbReference type="FunFam" id="3.30.40.10:FF:000150">
    <property type="entry name" value="Inactive histone-lysine N-methyltransferase 2E"/>
    <property type="match status" value="1"/>
</dbReference>
<dbReference type="InterPro" id="IPR046341">
    <property type="entry name" value="SET_dom_sf"/>
</dbReference>
<dbReference type="InterPro" id="IPR001214">
    <property type="entry name" value="SET_dom"/>
</dbReference>
<feature type="region of interest" description="Disordered" evidence="6">
    <location>
        <begin position="684"/>
        <end position="1022"/>
    </location>
</feature>
<feature type="compositionally biased region" description="Polar residues" evidence="6">
    <location>
        <begin position="684"/>
        <end position="694"/>
    </location>
</feature>
<feature type="compositionally biased region" description="Basic and acidic residues" evidence="6">
    <location>
        <begin position="833"/>
        <end position="909"/>
    </location>
</feature>
<reference evidence="9" key="1">
    <citation type="submission" date="2015-11" db="EMBL/GenBank/DDBJ databases">
        <title>De novo transcriptome assembly of four potential Pierce s Disease insect vectors from Arizona vineyards.</title>
        <authorList>
            <person name="Tassone E.E."/>
        </authorList>
    </citation>
    <scope>NUCLEOTIDE SEQUENCE</scope>
</reference>
<feature type="compositionally biased region" description="Low complexity" evidence="6">
    <location>
        <begin position="380"/>
        <end position="393"/>
    </location>
</feature>